<accession>A0A1H3TMV9</accession>
<keyword evidence="3" id="KW-1185">Reference proteome</keyword>
<feature type="signal peptide" evidence="1">
    <location>
        <begin position="1"/>
        <end position="34"/>
    </location>
</feature>
<keyword evidence="1" id="KW-0732">Signal</keyword>
<name>A0A1H3TMV9_9BACT</name>
<sequence>MLKKIFSEGKSRRHFLKSSSLLGGLAFLAPVANAFGKSKKSIELANNLGELRFVHTAGLKGQSGPTLKGQFGGLNDIAESLAEATFNGLKIDAGDFLDPSQSFSDNLEFVKNLSNYGLHLAGLGKTELDLSEDQLLELTKKATFSLVNTNYRFINPELDQVINKHLIVNFGKYKMGVIAVADEFGSLPKNVRNPIKSALRESELLKSFHSCDMVVCLVNFDSNPDIQNPSIDRLAEKAEHIDFILSANTTSTRPGLNLIKDRSGEDVLISTVMDSGKYLGDFSVTFTPKYAKCMVANHSRIPGPKNQTQATSIIHEISTQSI</sequence>
<dbReference type="RefSeq" id="WP_019600104.1">
    <property type="nucleotide sequence ID" value="NZ_FNQC01000019.1"/>
</dbReference>
<evidence type="ECO:0000313" key="2">
    <source>
        <dbReference type="EMBL" id="SDZ51141.1"/>
    </source>
</evidence>
<protein>
    <submittedName>
        <fullName evidence="2">Uncharacterized protein</fullName>
    </submittedName>
</protein>
<dbReference type="InterPro" id="IPR006311">
    <property type="entry name" value="TAT_signal"/>
</dbReference>
<reference evidence="2 3" key="1">
    <citation type="submission" date="2016-10" db="EMBL/GenBank/DDBJ databases">
        <authorList>
            <person name="Varghese N."/>
            <person name="Submissions S."/>
        </authorList>
    </citation>
    <scope>NUCLEOTIDE SEQUENCE [LARGE SCALE GENOMIC DNA]</scope>
    <source>
        <strain evidence="2 3">DSM 17997</strain>
    </source>
</reference>
<dbReference type="EMBL" id="FNQC01000019">
    <property type="protein sequence ID" value="SDZ51141.1"/>
    <property type="molecule type" value="Genomic_DNA"/>
</dbReference>
<dbReference type="PANTHER" id="PTHR11575">
    <property type="entry name" value="5'-NUCLEOTIDASE-RELATED"/>
    <property type="match status" value="1"/>
</dbReference>
<dbReference type="InterPro" id="IPR006179">
    <property type="entry name" value="5_nucleotidase/apyrase"/>
</dbReference>
<proteinExistence type="predicted"/>
<organism evidence="2 3">
    <name type="scientific">Rhodonellum ikkaensis</name>
    <dbReference type="NCBI Taxonomy" id="336829"/>
    <lineage>
        <taxon>Bacteria</taxon>
        <taxon>Pseudomonadati</taxon>
        <taxon>Bacteroidota</taxon>
        <taxon>Cytophagia</taxon>
        <taxon>Cytophagales</taxon>
        <taxon>Cytophagaceae</taxon>
        <taxon>Rhodonellum</taxon>
    </lineage>
</organism>
<dbReference type="Gene3D" id="3.60.21.10">
    <property type="match status" value="1"/>
</dbReference>
<evidence type="ECO:0000256" key="1">
    <source>
        <dbReference type="SAM" id="SignalP"/>
    </source>
</evidence>
<dbReference type="Proteomes" id="UP000199663">
    <property type="component" value="Unassembled WGS sequence"/>
</dbReference>
<feature type="chain" id="PRO_5047356755" evidence="1">
    <location>
        <begin position="35"/>
        <end position="322"/>
    </location>
</feature>
<gene>
    <name evidence="2" type="ORF">SAMN05444412_11910</name>
</gene>
<evidence type="ECO:0000313" key="3">
    <source>
        <dbReference type="Proteomes" id="UP000199663"/>
    </source>
</evidence>
<dbReference type="SUPFAM" id="SSF56300">
    <property type="entry name" value="Metallo-dependent phosphatases"/>
    <property type="match status" value="1"/>
</dbReference>
<dbReference type="InterPro" id="IPR029052">
    <property type="entry name" value="Metallo-depent_PP-like"/>
</dbReference>
<comment type="caution">
    <text evidence="2">The sequence shown here is derived from an EMBL/GenBank/DDBJ whole genome shotgun (WGS) entry which is preliminary data.</text>
</comment>
<dbReference type="PANTHER" id="PTHR11575:SF24">
    <property type="entry name" value="5'-NUCLEOTIDASE"/>
    <property type="match status" value="1"/>
</dbReference>
<dbReference type="PROSITE" id="PS51318">
    <property type="entry name" value="TAT"/>
    <property type="match status" value="1"/>
</dbReference>